<protein>
    <submittedName>
        <fullName evidence="1">Uncharacterized protein</fullName>
    </submittedName>
</protein>
<evidence type="ECO:0000313" key="2">
    <source>
        <dbReference type="Proteomes" id="UP000198521"/>
    </source>
</evidence>
<accession>A0A1H7WYX1</accession>
<keyword evidence="2" id="KW-1185">Reference proteome</keyword>
<evidence type="ECO:0000313" key="1">
    <source>
        <dbReference type="EMBL" id="SEM26826.1"/>
    </source>
</evidence>
<dbReference type="RefSeq" id="WP_091412741.1">
    <property type="nucleotide sequence ID" value="NZ_FOAB01000012.1"/>
</dbReference>
<sequence length="67" mass="7298">MKKILELKGVQELSKGQQRSIKGANTYISCCNPNPINGSGNRCRISYPGGSFCEPGRCTGWNGCILY</sequence>
<organism evidence="1 2">
    <name type="scientific">Aquimarina amphilecti</name>
    <dbReference type="NCBI Taxonomy" id="1038014"/>
    <lineage>
        <taxon>Bacteria</taxon>
        <taxon>Pseudomonadati</taxon>
        <taxon>Bacteroidota</taxon>
        <taxon>Flavobacteriia</taxon>
        <taxon>Flavobacteriales</taxon>
        <taxon>Flavobacteriaceae</taxon>
        <taxon>Aquimarina</taxon>
    </lineage>
</organism>
<gene>
    <name evidence="1" type="ORF">SAMN04487910_4593</name>
</gene>
<dbReference type="Proteomes" id="UP000198521">
    <property type="component" value="Unassembled WGS sequence"/>
</dbReference>
<proteinExistence type="predicted"/>
<name>A0A1H7WYX1_AQUAM</name>
<reference evidence="1 2" key="1">
    <citation type="submission" date="2016-10" db="EMBL/GenBank/DDBJ databases">
        <authorList>
            <person name="de Groot N.N."/>
        </authorList>
    </citation>
    <scope>NUCLEOTIDE SEQUENCE [LARGE SCALE GENOMIC DNA]</scope>
    <source>
        <strain evidence="1 2">DSM 25232</strain>
    </source>
</reference>
<dbReference type="OrthoDB" id="1163917at2"/>
<dbReference type="EMBL" id="FOAB01000012">
    <property type="protein sequence ID" value="SEM26826.1"/>
    <property type="molecule type" value="Genomic_DNA"/>
</dbReference>
<dbReference type="AlphaFoldDB" id="A0A1H7WYX1"/>
<dbReference type="STRING" id="1038014.SAMN04487910_4593"/>